<dbReference type="PANTHER" id="PTHR30613">
    <property type="entry name" value="UNCHARACTERIZED PROTEIN YBIU-RELATED"/>
    <property type="match status" value="1"/>
</dbReference>
<evidence type="ECO:0000313" key="1">
    <source>
        <dbReference type="EMBL" id="TDL17914.1"/>
    </source>
</evidence>
<sequence length="433" mass="48990">MVLPGEIPMPPRMADLKREIVQRYTTPENMTKAWNDLLEHLAKAAKNIKSESSDLVPVVDFADLDKLDPKVIEQLKRRGCVVIRNIVPDEEVKVWKDDLKEYVKNNVDCEGIPEGDKQFFMLYWTKSQVRARAHKNVLATIAWMNKLYKTKSGVPIEGVDLGTPLSYADRFRIRHPGKAWDLHPPHIDGGSIERWEEPAFRTCFEEILKGNWMAHDPYELEGRLNGKTSIYGRPNQSSVFRTFQGWLALSETAPHEGTLKVFPDVTLSNTYLILRPFFRQKEKLVTEDPLDAQNWEFDDSTPDFPGIFARKVGFHGPRLTNASHPHMRLDETMTSVPKVYPGDMVFWHCDVVHSVEVEHTGKGDSAVMYIPAVPLTPGNEAYILRQKDSFLKGIPPPDFPVGNGISENTFIGTGSTADIVDAAARRAMGLPLE</sequence>
<dbReference type="STRING" id="50990.A0A4Y7PRA9"/>
<dbReference type="SUPFAM" id="SSF51197">
    <property type="entry name" value="Clavaminate synthase-like"/>
    <property type="match status" value="1"/>
</dbReference>
<name>A0A4Y7PRA9_9AGAM</name>
<dbReference type="Proteomes" id="UP000294933">
    <property type="component" value="Unassembled WGS sequence"/>
</dbReference>
<dbReference type="Pfam" id="PF07350">
    <property type="entry name" value="Gig2-like"/>
    <property type="match status" value="1"/>
</dbReference>
<accession>A0A4Y7PRA9</accession>
<dbReference type="VEuPathDB" id="FungiDB:BD410DRAFT_793791"/>
<dbReference type="Gene3D" id="2.60.120.330">
    <property type="entry name" value="B-lactam Antibiotic, Isopenicillin N Synthase, Chain"/>
    <property type="match status" value="1"/>
</dbReference>
<gene>
    <name evidence="1" type="ORF">BD410DRAFT_793791</name>
</gene>
<dbReference type="InterPro" id="IPR010856">
    <property type="entry name" value="Gig2-like"/>
</dbReference>
<reference evidence="1 2" key="1">
    <citation type="submission" date="2018-06" db="EMBL/GenBank/DDBJ databases">
        <title>A transcriptomic atlas of mushroom development highlights an independent origin of complex multicellularity.</title>
        <authorList>
            <consortium name="DOE Joint Genome Institute"/>
            <person name="Krizsan K."/>
            <person name="Almasi E."/>
            <person name="Merenyi Z."/>
            <person name="Sahu N."/>
            <person name="Viragh M."/>
            <person name="Koszo T."/>
            <person name="Mondo S."/>
            <person name="Kiss B."/>
            <person name="Balint B."/>
            <person name="Kues U."/>
            <person name="Barry K."/>
            <person name="Hegedus J.C."/>
            <person name="Henrissat B."/>
            <person name="Johnson J."/>
            <person name="Lipzen A."/>
            <person name="Ohm R."/>
            <person name="Nagy I."/>
            <person name="Pangilinan J."/>
            <person name="Yan J."/>
            <person name="Xiong Y."/>
            <person name="Grigoriev I.V."/>
            <person name="Hibbett D.S."/>
            <person name="Nagy L.G."/>
        </authorList>
    </citation>
    <scope>NUCLEOTIDE SEQUENCE [LARGE SCALE GENOMIC DNA]</scope>
    <source>
        <strain evidence="1 2">SZMC22713</strain>
    </source>
</reference>
<organism evidence="1 2">
    <name type="scientific">Rickenella mellea</name>
    <dbReference type="NCBI Taxonomy" id="50990"/>
    <lineage>
        <taxon>Eukaryota</taxon>
        <taxon>Fungi</taxon>
        <taxon>Dikarya</taxon>
        <taxon>Basidiomycota</taxon>
        <taxon>Agaricomycotina</taxon>
        <taxon>Agaricomycetes</taxon>
        <taxon>Hymenochaetales</taxon>
        <taxon>Rickenellaceae</taxon>
        <taxon>Rickenella</taxon>
    </lineage>
</organism>
<dbReference type="AlphaFoldDB" id="A0A4Y7PRA9"/>
<protein>
    <submittedName>
        <fullName evidence="1">DUF1479-domain-containing protein</fullName>
    </submittedName>
</protein>
<proteinExistence type="predicted"/>
<dbReference type="PANTHER" id="PTHR30613:SF1">
    <property type="entry name" value="DUF1479 DOMAIN PROTEIN (AFU_ORTHOLOGUE AFUA_5G09280)"/>
    <property type="match status" value="1"/>
</dbReference>
<evidence type="ECO:0000313" key="2">
    <source>
        <dbReference type="Proteomes" id="UP000294933"/>
    </source>
</evidence>
<dbReference type="EMBL" id="ML170214">
    <property type="protein sequence ID" value="TDL17914.1"/>
    <property type="molecule type" value="Genomic_DNA"/>
</dbReference>
<dbReference type="InterPro" id="IPR027443">
    <property type="entry name" value="IPNS-like_sf"/>
</dbReference>
<dbReference type="OrthoDB" id="8249012at2759"/>
<keyword evidence="2" id="KW-1185">Reference proteome</keyword>